<name>A0ABS1WVP3_9GAMM</name>
<organism evidence="2 3">
    <name type="scientific">Steroidobacter gossypii</name>
    <dbReference type="NCBI Taxonomy" id="2805490"/>
    <lineage>
        <taxon>Bacteria</taxon>
        <taxon>Pseudomonadati</taxon>
        <taxon>Pseudomonadota</taxon>
        <taxon>Gammaproteobacteria</taxon>
        <taxon>Steroidobacterales</taxon>
        <taxon>Steroidobacteraceae</taxon>
        <taxon>Steroidobacter</taxon>
    </lineage>
</organism>
<gene>
    <name evidence="2" type="ORF">JM946_09725</name>
</gene>
<dbReference type="RefSeq" id="WP_203167097.1">
    <property type="nucleotide sequence ID" value="NZ_JAEVLS010000002.1"/>
</dbReference>
<protein>
    <recommendedName>
        <fullName evidence="4">Alpha helical protein</fullName>
    </recommendedName>
</protein>
<sequence>MAARAGETAREAGDFRCQKCHKQTHVTKGHNIPKCPNCGSDSYDTRYHEPGNKSS</sequence>
<reference evidence="2 3" key="1">
    <citation type="journal article" date="2021" name="Int. J. Syst. Evol. Microbiol.">
        <title>Steroidobacter gossypii sp. nov., isolated from soil of cotton cropping field.</title>
        <authorList>
            <person name="Huang R."/>
            <person name="Yang S."/>
            <person name="Zhen C."/>
            <person name="Liu W."/>
        </authorList>
    </citation>
    <scope>NUCLEOTIDE SEQUENCE [LARGE SCALE GENOMIC DNA]</scope>
    <source>
        <strain evidence="2 3">S1-65</strain>
    </source>
</reference>
<evidence type="ECO:0000313" key="3">
    <source>
        <dbReference type="Proteomes" id="UP000661077"/>
    </source>
</evidence>
<feature type="region of interest" description="Disordered" evidence="1">
    <location>
        <begin position="27"/>
        <end position="55"/>
    </location>
</feature>
<keyword evidence="3" id="KW-1185">Reference proteome</keyword>
<evidence type="ECO:0000256" key="1">
    <source>
        <dbReference type="SAM" id="MobiDB-lite"/>
    </source>
</evidence>
<dbReference type="EMBL" id="JAEVLS010000002">
    <property type="protein sequence ID" value="MBM0105029.1"/>
    <property type="molecule type" value="Genomic_DNA"/>
</dbReference>
<accession>A0ABS1WVP3</accession>
<evidence type="ECO:0000313" key="2">
    <source>
        <dbReference type="EMBL" id="MBM0105029.1"/>
    </source>
</evidence>
<dbReference type="Pfam" id="PF07295">
    <property type="entry name" value="DUF1451"/>
    <property type="match status" value="1"/>
</dbReference>
<dbReference type="InterPro" id="IPR009912">
    <property type="entry name" value="DUF1451"/>
</dbReference>
<comment type="caution">
    <text evidence="2">The sequence shown here is derived from an EMBL/GenBank/DDBJ whole genome shotgun (WGS) entry which is preliminary data.</text>
</comment>
<dbReference type="Proteomes" id="UP000661077">
    <property type="component" value="Unassembled WGS sequence"/>
</dbReference>
<proteinExistence type="predicted"/>
<feature type="compositionally biased region" description="Basic and acidic residues" evidence="1">
    <location>
        <begin position="43"/>
        <end position="55"/>
    </location>
</feature>
<evidence type="ECO:0008006" key="4">
    <source>
        <dbReference type="Google" id="ProtNLM"/>
    </source>
</evidence>